<keyword evidence="1" id="KW-0732">Signal</keyword>
<feature type="chain" id="PRO_5030694097" evidence="1">
    <location>
        <begin position="34"/>
        <end position="671"/>
    </location>
</feature>
<feature type="signal peptide" evidence="1">
    <location>
        <begin position="1"/>
        <end position="33"/>
    </location>
</feature>
<gene>
    <name evidence="2" type="ORF">GYA55_13460</name>
</gene>
<name>A0A7X9FUK3_9DELT</name>
<evidence type="ECO:0000313" key="2">
    <source>
        <dbReference type="EMBL" id="NMC64166.1"/>
    </source>
</evidence>
<comment type="caution">
    <text evidence="2">The sequence shown here is derived from an EMBL/GenBank/DDBJ whole genome shotgun (WGS) entry which is preliminary data.</text>
</comment>
<evidence type="ECO:0000256" key="1">
    <source>
        <dbReference type="SAM" id="SignalP"/>
    </source>
</evidence>
<sequence length="671" mass="73861">MEISSEVRTSVVSTVRIFSAIAMCSLCPATASANDTIQPFTFGAFPYFSQQQNLPIQSTSISRLDKNVALSLLSGKAFRFSVARGTEFRVDDKGYGISYTSKKVIAGMERRGTNRKTNVTNLSVGATHNLGSSRLTFQGLFSQDAQGVLNKEGFLFTGKRLTLGIQRTSVGKSFNSESQVSGLSAEAQALVKKERGFNRTDFNLQYTGVEGLKLLAEHYVSKGNSSSSEREGRKELAEYSFSPRNNFSFLHESEASINGEVTTTKSEHQRVQFNDQTRMAKLSLTHDSVSFANNGSEKTTNTDSIQFELKGSLPFKAFAERKSVSGAGPNENINTINIDANPSKSLCFNAQHTSVDRNKDESYKFSSLNFRFSKDERLQLTGVLSNKDSNSRNDNRLQQINISAVPHKGGSFNMLLKNSKTGESSKQNLLDVSYNTTEAISLGSASKVSINARFMELNTSDGSDSKIASITANGNLYRAQFSAVYVSSSTPVEGRKSSQSITLSQASKEKDKWKASFSLTERQYQKGESPTSVDSSLNYRLNSSSAVHFRYATSPEDAKKNILPQQITEIGLTTSHDELNYGISVLNQEDLRSNKESTRFQINVNGKCTNKAILKVNAGILIDQSAGNFRRYTPTLDLALDRAISGNNNVKAKLKWENNNAFFDLTAKQLF</sequence>
<accession>A0A7X9FUK3</accession>
<organism evidence="2 3">
    <name type="scientific">SAR324 cluster bacterium</name>
    <dbReference type="NCBI Taxonomy" id="2024889"/>
    <lineage>
        <taxon>Bacteria</taxon>
        <taxon>Deltaproteobacteria</taxon>
        <taxon>SAR324 cluster</taxon>
    </lineage>
</organism>
<dbReference type="EMBL" id="JAAZON010000614">
    <property type="protein sequence ID" value="NMC64166.1"/>
    <property type="molecule type" value="Genomic_DNA"/>
</dbReference>
<evidence type="ECO:0000313" key="3">
    <source>
        <dbReference type="Proteomes" id="UP000524246"/>
    </source>
</evidence>
<reference evidence="2 3" key="1">
    <citation type="journal article" date="2020" name="Biotechnol. Biofuels">
        <title>New insights from the biogas microbiome by comprehensive genome-resolved metagenomics of nearly 1600 species originating from multiple anaerobic digesters.</title>
        <authorList>
            <person name="Campanaro S."/>
            <person name="Treu L."/>
            <person name="Rodriguez-R L.M."/>
            <person name="Kovalovszki A."/>
            <person name="Ziels R.M."/>
            <person name="Maus I."/>
            <person name="Zhu X."/>
            <person name="Kougias P.G."/>
            <person name="Basile A."/>
            <person name="Luo G."/>
            <person name="Schluter A."/>
            <person name="Konstantinidis K.T."/>
            <person name="Angelidaki I."/>
        </authorList>
    </citation>
    <scope>NUCLEOTIDE SEQUENCE [LARGE SCALE GENOMIC DNA]</scope>
    <source>
        <strain evidence="2">AS27yjCOA_65</strain>
    </source>
</reference>
<protein>
    <submittedName>
        <fullName evidence="2">Uncharacterized protein</fullName>
    </submittedName>
</protein>
<dbReference type="Proteomes" id="UP000524246">
    <property type="component" value="Unassembled WGS sequence"/>
</dbReference>
<proteinExistence type="predicted"/>
<dbReference type="AlphaFoldDB" id="A0A7X9FUK3"/>